<reference evidence="4 5" key="1">
    <citation type="journal article" date="2021" name="Elife">
        <title>Chloroplast acquisition without the gene transfer in kleptoplastic sea slugs, Plakobranchus ocellatus.</title>
        <authorList>
            <person name="Maeda T."/>
            <person name="Takahashi S."/>
            <person name="Yoshida T."/>
            <person name="Shimamura S."/>
            <person name="Takaki Y."/>
            <person name="Nagai Y."/>
            <person name="Toyoda A."/>
            <person name="Suzuki Y."/>
            <person name="Arimoto A."/>
            <person name="Ishii H."/>
            <person name="Satoh N."/>
            <person name="Nishiyama T."/>
            <person name="Hasebe M."/>
            <person name="Maruyama T."/>
            <person name="Minagawa J."/>
            <person name="Obokata J."/>
            <person name="Shigenobu S."/>
        </authorList>
    </citation>
    <scope>NUCLEOTIDE SEQUENCE [LARGE SCALE GENOMIC DNA]</scope>
</reference>
<proteinExistence type="predicted"/>
<accession>A0AAV3XYK4</accession>
<dbReference type="PANTHER" id="PTHR23161:SF2">
    <property type="entry name" value="PROTEIN CIP2A"/>
    <property type="match status" value="1"/>
</dbReference>
<dbReference type="Pfam" id="PF21044">
    <property type="entry name" value="CIP2A_N"/>
    <property type="match status" value="1"/>
</dbReference>
<dbReference type="Gene3D" id="1.25.10.10">
    <property type="entry name" value="Leucine-rich Repeat Variant"/>
    <property type="match status" value="1"/>
</dbReference>
<dbReference type="InterPro" id="IPR016024">
    <property type="entry name" value="ARM-type_fold"/>
</dbReference>
<comment type="caution">
    <text evidence="4">The sequence shown here is derived from an EMBL/GenBank/DDBJ whole genome shotgun (WGS) entry which is preliminary data.</text>
</comment>
<sequence length="1028" mass="115383">MEQANCLSNESLREVLRASSQYQHNPSPSQLCYLLKELEALQSVCSRSSTMRQIQSMDQIEWIECLTFLVDVIREKQSPLELVRPVLKILYTLAQGRNMQKLLYETFNICPLLAGQIVTLSSLAEEESSLMEALKLIQKLTYGRRVDYHQDNMENLLKFLVDVVLAGTEPLISPVLGTLANLCRNNVLVQSAIKNSSQWSFKVLLKTLCTYFDNENQMLVISSLSTFTSLSMNDAEKQKAFFESSNVEHILQIIFMIMVNGFKTMTWKYAADLLIDLLRLPHMQVCIKRYRHLSKCMSEVLSLLAMGSEEIVAELFQVLLSLCSAPAVRQTVNVVLFSSLSQGRLSVQSLLDSVHCEQQQQQTLSAGTDPLLCCLHWAALVSRGSNSRVSCVALDFLIDSCQDCMCGPDGAQTLVHLIPALADILSRPEQTKCTDKLVRLIKLLSVLCSDKENRECLGGLLKQSVVSDLVEKQLTSSYISYAAATSPFLADADRDSKTTSGHCILLLLDLGVRLRKYVRGIQEYLTKILHDSRLLDVMAMGLTSSDQEHVGMALRLVCFAMGAEEAQPDVVLCNSVACLNNQKHQGQQLLHHSRQSADPSNLSSSLGKIPMGGLYGMDNKENHRPSPLCCSTPVSQVENLMGRGFSHQHQQQPQQQQLSGKEGQHHSLESLIERMEAVMEPKDSKSAEVIEIFEHHIKALQIKEEHLNNLLEAKALALTQADRVIAQLRSREAAHATEMKKLQSILKKSEGKIESTVSQMNDLRIKSEQLKAQLDQQLQGKADEIDTLQRKCSELTEKCGELQDKITVANQEKKSLSNMLEDLQKAHETLKEQYTISCGQSKQLEEERKTLSKQLKERDAALQKSSSSLQTLHAKYKDTEKERAELEKEKDDIEAYVDKLRDQLSSSENSCRLLQQRAGTLEGVNQEQGVKLDQQSKRITELEAELEKHNQIVSFITSMNLNTALEKMDGDLVDQHGANLKSSRFGGFFGTGLSGRWSRGSALTQWHCAIMDLYDTLYRVNLGYFKKS</sequence>
<evidence type="ECO:0000313" key="5">
    <source>
        <dbReference type="Proteomes" id="UP000735302"/>
    </source>
</evidence>
<name>A0AAV3XYK4_9GAST</name>
<dbReference type="InterPro" id="IPR011989">
    <property type="entry name" value="ARM-like"/>
</dbReference>
<evidence type="ECO:0000256" key="2">
    <source>
        <dbReference type="SAM" id="MobiDB-lite"/>
    </source>
</evidence>
<organism evidence="4 5">
    <name type="scientific">Plakobranchus ocellatus</name>
    <dbReference type="NCBI Taxonomy" id="259542"/>
    <lineage>
        <taxon>Eukaryota</taxon>
        <taxon>Metazoa</taxon>
        <taxon>Spiralia</taxon>
        <taxon>Lophotrochozoa</taxon>
        <taxon>Mollusca</taxon>
        <taxon>Gastropoda</taxon>
        <taxon>Heterobranchia</taxon>
        <taxon>Euthyneura</taxon>
        <taxon>Panpulmonata</taxon>
        <taxon>Sacoglossa</taxon>
        <taxon>Placobranchoidea</taxon>
        <taxon>Plakobranchidae</taxon>
        <taxon>Plakobranchus</taxon>
    </lineage>
</organism>
<keyword evidence="1" id="KW-0175">Coiled coil</keyword>
<feature type="region of interest" description="Disordered" evidence="2">
    <location>
        <begin position="644"/>
        <end position="665"/>
    </location>
</feature>
<dbReference type="SUPFAM" id="SSF48371">
    <property type="entry name" value="ARM repeat"/>
    <property type="match status" value="1"/>
</dbReference>
<dbReference type="EMBL" id="BLXT01000273">
    <property type="protein sequence ID" value="GFN75541.1"/>
    <property type="molecule type" value="Genomic_DNA"/>
</dbReference>
<protein>
    <submittedName>
        <fullName evidence="4">Protein cip2a-like</fullName>
    </submittedName>
</protein>
<evidence type="ECO:0000256" key="1">
    <source>
        <dbReference type="SAM" id="Coils"/>
    </source>
</evidence>
<gene>
    <name evidence="4" type="ORF">PoB_000204700</name>
</gene>
<dbReference type="PANTHER" id="PTHR23161">
    <property type="entry name" value="PROTEIN CIP2A"/>
    <property type="match status" value="1"/>
</dbReference>
<feature type="compositionally biased region" description="Low complexity" evidence="2">
    <location>
        <begin position="647"/>
        <end position="657"/>
    </location>
</feature>
<keyword evidence="5" id="KW-1185">Reference proteome</keyword>
<dbReference type="InterPro" id="IPR042510">
    <property type="entry name" value="CIP2A"/>
</dbReference>
<dbReference type="AlphaFoldDB" id="A0AAV3XYK4"/>
<evidence type="ECO:0000259" key="3">
    <source>
        <dbReference type="Pfam" id="PF21044"/>
    </source>
</evidence>
<feature type="domain" description="CIP2A N-terminal" evidence="3">
    <location>
        <begin position="51"/>
        <end position="585"/>
    </location>
</feature>
<evidence type="ECO:0000313" key="4">
    <source>
        <dbReference type="EMBL" id="GFN75541.1"/>
    </source>
</evidence>
<feature type="coiled-coil region" evidence="1">
    <location>
        <begin position="753"/>
        <end position="952"/>
    </location>
</feature>
<dbReference type="Proteomes" id="UP000735302">
    <property type="component" value="Unassembled WGS sequence"/>
</dbReference>
<dbReference type="InterPro" id="IPR048701">
    <property type="entry name" value="CIP2A_N"/>
</dbReference>